<proteinExistence type="inferred from homology"/>
<reference evidence="2 3" key="1">
    <citation type="submission" date="2016-08" db="EMBL/GenBank/DDBJ databases">
        <authorList>
            <person name="Seilhamer J.J."/>
        </authorList>
    </citation>
    <scope>NUCLEOTIDE SEQUENCE [LARGE SCALE GENOMIC DNA]</scope>
    <source>
        <strain evidence="2 3">KCTC 42603</strain>
    </source>
</reference>
<name>A0A1E7ZDF5_9ALTE</name>
<dbReference type="STRING" id="1656094.BFC18_07420"/>
<dbReference type="Pfam" id="PF01455">
    <property type="entry name" value="HupF_HypC"/>
    <property type="match status" value="1"/>
</dbReference>
<dbReference type="AlphaFoldDB" id="A0A1E7ZDF5"/>
<keyword evidence="3" id="KW-1185">Reference proteome</keyword>
<dbReference type="PANTHER" id="PTHR35177:SF1">
    <property type="entry name" value="HYDROGENASE MATURATION FACTOR HYPC"/>
    <property type="match status" value="1"/>
</dbReference>
<dbReference type="OrthoDB" id="9806017at2"/>
<dbReference type="SUPFAM" id="SSF159127">
    <property type="entry name" value="HupF/HypC-like"/>
    <property type="match status" value="1"/>
</dbReference>
<gene>
    <name evidence="2" type="ORF">BFC18_07420</name>
</gene>
<dbReference type="Gene3D" id="2.30.30.140">
    <property type="match status" value="1"/>
</dbReference>
<dbReference type="NCBIfam" id="TIGR00074">
    <property type="entry name" value="hypC_hupF"/>
    <property type="match status" value="1"/>
</dbReference>
<dbReference type="GO" id="GO:1902670">
    <property type="term" value="F:carbon dioxide binding"/>
    <property type="evidence" value="ECO:0007669"/>
    <property type="project" value="TreeGrafter"/>
</dbReference>
<dbReference type="PRINTS" id="PR00445">
    <property type="entry name" value="HUPFHYPC"/>
</dbReference>
<dbReference type="EMBL" id="MDHN01000013">
    <property type="protein sequence ID" value="OFC71555.1"/>
    <property type="molecule type" value="Genomic_DNA"/>
</dbReference>
<dbReference type="InterPro" id="IPR001109">
    <property type="entry name" value="Hydrogenase_HupF/HypC"/>
</dbReference>
<comment type="caution">
    <text evidence="2">The sequence shown here is derived from an EMBL/GenBank/DDBJ whole genome shotgun (WGS) entry which is preliminary data.</text>
</comment>
<organism evidence="2 3">
    <name type="scientific">Alteromonas confluentis</name>
    <dbReference type="NCBI Taxonomy" id="1656094"/>
    <lineage>
        <taxon>Bacteria</taxon>
        <taxon>Pseudomonadati</taxon>
        <taxon>Pseudomonadota</taxon>
        <taxon>Gammaproteobacteria</taxon>
        <taxon>Alteromonadales</taxon>
        <taxon>Alteromonadaceae</taxon>
        <taxon>Alteromonas/Salinimonas group</taxon>
        <taxon>Alteromonas</taxon>
    </lineage>
</organism>
<evidence type="ECO:0000256" key="1">
    <source>
        <dbReference type="ARBA" id="ARBA00006018"/>
    </source>
</evidence>
<sequence length="109" mass="12039">MCTGIPLQVIQNDGLRALCGDSQDEQWVDMQLVGPQEEGTWVLVFLGAAREVVSANRAKNIADALKALTQVMNGTLEYDQSLFADLNDREPELPEHLKSQLNPVNSTTR</sequence>
<evidence type="ECO:0000313" key="3">
    <source>
        <dbReference type="Proteomes" id="UP000175691"/>
    </source>
</evidence>
<protein>
    <submittedName>
        <fullName evidence="2">Uncharacterized protein</fullName>
    </submittedName>
</protein>
<dbReference type="Proteomes" id="UP000175691">
    <property type="component" value="Unassembled WGS sequence"/>
</dbReference>
<evidence type="ECO:0000313" key="2">
    <source>
        <dbReference type="EMBL" id="OFC71555.1"/>
    </source>
</evidence>
<accession>A0A1E7ZDF5</accession>
<dbReference type="GO" id="GO:0051604">
    <property type="term" value="P:protein maturation"/>
    <property type="evidence" value="ECO:0007669"/>
    <property type="project" value="TreeGrafter"/>
</dbReference>
<dbReference type="RefSeq" id="WP_070124417.1">
    <property type="nucleotide sequence ID" value="NZ_MDHN01000013.1"/>
</dbReference>
<dbReference type="PANTHER" id="PTHR35177">
    <property type="entry name" value="HYDROGENASE MATURATION FACTOR HYBG"/>
    <property type="match status" value="1"/>
</dbReference>
<comment type="similarity">
    <text evidence="1">Belongs to the HupF/HypC family.</text>
</comment>
<dbReference type="GO" id="GO:0005506">
    <property type="term" value="F:iron ion binding"/>
    <property type="evidence" value="ECO:0007669"/>
    <property type="project" value="TreeGrafter"/>
</dbReference>